<comment type="caution">
    <text evidence="8">The sequence shown here is derived from an EMBL/GenBank/DDBJ whole genome shotgun (WGS) entry which is preliminary data.</text>
</comment>
<evidence type="ECO:0000313" key="9">
    <source>
        <dbReference type="Proteomes" id="UP000295621"/>
    </source>
</evidence>
<feature type="transmembrane region" description="Helical" evidence="6">
    <location>
        <begin position="139"/>
        <end position="157"/>
    </location>
</feature>
<feature type="transmembrane region" description="Helical" evidence="6">
    <location>
        <begin position="41"/>
        <end position="64"/>
    </location>
</feature>
<dbReference type="Gene3D" id="1.20.810.10">
    <property type="entry name" value="Cytochrome Bc1 Complex, Chain C"/>
    <property type="match status" value="1"/>
</dbReference>
<keyword evidence="6" id="KW-0812">Transmembrane</keyword>
<feature type="transmembrane region" description="Helical" evidence="6">
    <location>
        <begin position="177"/>
        <end position="197"/>
    </location>
</feature>
<dbReference type="InterPro" id="IPR036150">
    <property type="entry name" value="Cyt_b/b6_C_sf"/>
</dbReference>
<feature type="transmembrane region" description="Helical" evidence="6">
    <location>
        <begin position="321"/>
        <end position="351"/>
    </location>
</feature>
<evidence type="ECO:0000313" key="8">
    <source>
        <dbReference type="EMBL" id="TDC51264.1"/>
    </source>
</evidence>
<dbReference type="AlphaFoldDB" id="A0A4R4RP47"/>
<dbReference type="GO" id="GO:0016491">
    <property type="term" value="F:oxidoreductase activity"/>
    <property type="evidence" value="ECO:0007669"/>
    <property type="project" value="InterPro"/>
</dbReference>
<proteinExistence type="predicted"/>
<evidence type="ECO:0000256" key="4">
    <source>
        <dbReference type="ARBA" id="ARBA00029351"/>
    </source>
</evidence>
<keyword evidence="6" id="KW-0472">Membrane</keyword>
<dbReference type="PROSITE" id="PS51002">
    <property type="entry name" value="CYTB_NTER"/>
    <property type="match status" value="1"/>
</dbReference>
<keyword evidence="9" id="KW-1185">Reference proteome</keyword>
<dbReference type="Pfam" id="PF13631">
    <property type="entry name" value="Cytochrom_B_N_2"/>
    <property type="match status" value="1"/>
</dbReference>
<dbReference type="EMBL" id="SMKL01000024">
    <property type="protein sequence ID" value="TDC51264.1"/>
    <property type="molecule type" value="Genomic_DNA"/>
</dbReference>
<dbReference type="Proteomes" id="UP000295621">
    <property type="component" value="Unassembled WGS sequence"/>
</dbReference>
<dbReference type="GO" id="GO:0008121">
    <property type="term" value="F:quinol-cytochrome-c reductase activity"/>
    <property type="evidence" value="ECO:0007669"/>
    <property type="project" value="UniProtKB-EC"/>
</dbReference>
<feature type="transmembrane region" description="Helical" evidence="6">
    <location>
        <begin position="371"/>
        <end position="391"/>
    </location>
</feature>
<accession>A0A4R4RP47</accession>
<gene>
    <name evidence="8" type="ORF">E1212_12860</name>
</gene>
<dbReference type="OrthoDB" id="5168671at2"/>
<evidence type="ECO:0000256" key="5">
    <source>
        <dbReference type="ARBA" id="ARBA00029568"/>
    </source>
</evidence>
<evidence type="ECO:0000256" key="2">
    <source>
        <dbReference type="ARBA" id="ARBA00012951"/>
    </source>
</evidence>
<feature type="transmembrane region" description="Helical" evidence="6">
    <location>
        <begin position="111"/>
        <end position="133"/>
    </location>
</feature>
<evidence type="ECO:0000259" key="7">
    <source>
        <dbReference type="PROSITE" id="PS51002"/>
    </source>
</evidence>
<protein>
    <recommendedName>
        <fullName evidence="3">Cytochrome bc1 complex cytochrome b subunit</fullName>
        <ecNumber evidence="2">7.1.1.8</ecNumber>
    </recommendedName>
    <alternativeName>
        <fullName evidence="5">Cytochrome bc1 reductase complex subunit QcrB</fullName>
    </alternativeName>
</protein>
<feature type="transmembrane region" description="Helical" evidence="6">
    <location>
        <begin position="209"/>
        <end position="228"/>
    </location>
</feature>
<sequence>MSDIDPRHWAGRVVRLADRHGGPVRRLARRRAVFPTRWSGLFGHIAVGGFLVLLVTGVLLTFWFEPSSRQLVYDGGYGPLRGVQVSEAYASTVDISFEVPGGLLVRQAHHWAGLVFVAALSAQLLRDFLTGVFRGRRRVGWVLLLVLLVLAIVEAYAGHSMLDDFQSGTGLQVTEGYLLAVPVVGTWLSWLVFGGTFPGDEIIARLTVVHVYLLPALIVALFVARLVLLSRGRRGGPATEEADRRVAPSDHVFPGYAARMAGLVALVSGVLVLMAATLQVNPVWLWGPFDPSQAAAGSRPPWYLGFLDGAVRLMPPWEVGVFGYTLTLSVIIPVMVLPGVLLTTLALYPWFEQWATGDRRDPDLPDRPRDVPVRTALVAGFVSFYLVLWLAGGNDVLATLLHIPLNGLTRALQVAVFVVPPLTFWVTKRICLGLELKDRDELAHGRATGIVVVSATGGFSELHQALTPWQAERRAPRAELVAVGAGAPAEDAWGIPHPRHRAEHRRAVAARFYFADLPATGPSRATSKMTEDG</sequence>
<dbReference type="SUPFAM" id="SSF81648">
    <property type="entry name" value="a domain/subunit of cytochrome bc1 complex (Ubiquinol-cytochrome c reductase)"/>
    <property type="match status" value="1"/>
</dbReference>
<dbReference type="InterPro" id="IPR005797">
    <property type="entry name" value="Cyt_b/b6_N"/>
</dbReference>
<comment type="catalytic activity">
    <reaction evidence="4">
        <text>a quinol + 2 Fe(III)-[cytochrome c](out) = a quinone + 2 Fe(II)-[cytochrome c](out) + 2 H(+)(out)</text>
        <dbReference type="Rhea" id="RHEA:11484"/>
        <dbReference type="Rhea" id="RHEA-COMP:10350"/>
        <dbReference type="Rhea" id="RHEA-COMP:14399"/>
        <dbReference type="ChEBI" id="CHEBI:15378"/>
        <dbReference type="ChEBI" id="CHEBI:24646"/>
        <dbReference type="ChEBI" id="CHEBI:29033"/>
        <dbReference type="ChEBI" id="CHEBI:29034"/>
        <dbReference type="ChEBI" id="CHEBI:132124"/>
        <dbReference type="EC" id="7.1.1.8"/>
    </reaction>
</comment>
<dbReference type="InterPro" id="IPR016174">
    <property type="entry name" value="Di-haem_cyt_TM"/>
</dbReference>
<dbReference type="GO" id="GO:0016020">
    <property type="term" value="C:membrane"/>
    <property type="evidence" value="ECO:0007669"/>
    <property type="project" value="InterPro"/>
</dbReference>
<dbReference type="EC" id="7.1.1.8" evidence="2"/>
<dbReference type="PANTHER" id="PTHR19271">
    <property type="entry name" value="CYTOCHROME B"/>
    <property type="match status" value="1"/>
</dbReference>
<name>A0A4R4RP47_9ACTN</name>
<organism evidence="8 9">
    <name type="scientific">Jiangella ureilytica</name>
    <dbReference type="NCBI Taxonomy" id="2530374"/>
    <lineage>
        <taxon>Bacteria</taxon>
        <taxon>Bacillati</taxon>
        <taxon>Actinomycetota</taxon>
        <taxon>Actinomycetes</taxon>
        <taxon>Jiangellales</taxon>
        <taxon>Jiangellaceae</taxon>
        <taxon>Jiangella</taxon>
    </lineage>
</organism>
<dbReference type="SUPFAM" id="SSF81342">
    <property type="entry name" value="Transmembrane di-heme cytochromes"/>
    <property type="match status" value="1"/>
</dbReference>
<feature type="domain" description="Cytochrome b/b6 N-terminal region profile" evidence="7">
    <location>
        <begin position="1"/>
        <end position="238"/>
    </location>
</feature>
<reference evidence="8 9" key="1">
    <citation type="submission" date="2019-02" db="EMBL/GenBank/DDBJ databases">
        <title>Draft genome sequences of novel Actinobacteria.</title>
        <authorList>
            <person name="Sahin N."/>
            <person name="Ay H."/>
            <person name="Saygin H."/>
        </authorList>
    </citation>
    <scope>NUCLEOTIDE SEQUENCE [LARGE SCALE GENOMIC DNA]</scope>
    <source>
        <strain evidence="8 9">KC603</strain>
    </source>
</reference>
<feature type="transmembrane region" description="Helical" evidence="6">
    <location>
        <begin position="260"/>
        <end position="280"/>
    </location>
</feature>
<evidence type="ECO:0000256" key="3">
    <source>
        <dbReference type="ARBA" id="ARBA00016116"/>
    </source>
</evidence>
<comment type="cofactor">
    <cofactor evidence="1">
        <name>heme</name>
        <dbReference type="ChEBI" id="CHEBI:30413"/>
    </cofactor>
</comment>
<dbReference type="GO" id="GO:0022904">
    <property type="term" value="P:respiratory electron transport chain"/>
    <property type="evidence" value="ECO:0007669"/>
    <property type="project" value="InterPro"/>
</dbReference>
<dbReference type="RefSeq" id="WP_131982983.1">
    <property type="nucleotide sequence ID" value="NZ_SMKL01000024.1"/>
</dbReference>
<evidence type="ECO:0000256" key="1">
    <source>
        <dbReference type="ARBA" id="ARBA00001971"/>
    </source>
</evidence>
<evidence type="ECO:0000256" key="6">
    <source>
        <dbReference type="SAM" id="Phobius"/>
    </source>
</evidence>
<dbReference type="PANTHER" id="PTHR19271:SF16">
    <property type="entry name" value="CYTOCHROME B"/>
    <property type="match status" value="1"/>
</dbReference>
<dbReference type="InterPro" id="IPR027387">
    <property type="entry name" value="Cytb/b6-like_sf"/>
</dbReference>
<keyword evidence="6" id="KW-1133">Transmembrane helix</keyword>